<evidence type="ECO:0000313" key="2">
    <source>
        <dbReference type="Proteomes" id="UP001501009"/>
    </source>
</evidence>
<reference evidence="2" key="1">
    <citation type="journal article" date="2019" name="Int. J. Syst. Evol. Microbiol.">
        <title>The Global Catalogue of Microorganisms (GCM) 10K type strain sequencing project: providing services to taxonomists for standard genome sequencing and annotation.</title>
        <authorList>
            <consortium name="The Broad Institute Genomics Platform"/>
            <consortium name="The Broad Institute Genome Sequencing Center for Infectious Disease"/>
            <person name="Wu L."/>
            <person name="Ma J."/>
        </authorList>
    </citation>
    <scope>NUCLEOTIDE SEQUENCE [LARGE SCALE GENOMIC DNA]</scope>
    <source>
        <strain evidence="2">JCM 17138</strain>
    </source>
</reference>
<evidence type="ECO:0000313" key="1">
    <source>
        <dbReference type="EMBL" id="GAA3842581.1"/>
    </source>
</evidence>
<protein>
    <submittedName>
        <fullName evidence="1">Uncharacterized protein</fullName>
    </submittedName>
</protein>
<accession>A0ABP7JEM7</accession>
<name>A0ABP7JEM7_9ACTN</name>
<proteinExistence type="predicted"/>
<dbReference type="Proteomes" id="UP001501009">
    <property type="component" value="Unassembled WGS sequence"/>
</dbReference>
<gene>
    <name evidence="1" type="ORF">GCM10022403_088200</name>
</gene>
<organism evidence="1 2">
    <name type="scientific">Streptomyces coacervatus</name>
    <dbReference type="NCBI Taxonomy" id="647381"/>
    <lineage>
        <taxon>Bacteria</taxon>
        <taxon>Bacillati</taxon>
        <taxon>Actinomycetota</taxon>
        <taxon>Actinomycetes</taxon>
        <taxon>Kitasatosporales</taxon>
        <taxon>Streptomycetaceae</taxon>
        <taxon>Streptomyces</taxon>
    </lineage>
</organism>
<keyword evidence="2" id="KW-1185">Reference proteome</keyword>
<sequence>MVVVLDEEQSHPGLLRFIGRTNRMGTRGVQITWHARACIKAVTLMDDDDVKWVPVARRISYPADTRPARKCYDTCPIAIGS</sequence>
<dbReference type="EMBL" id="BAABDE010000046">
    <property type="protein sequence ID" value="GAA3842581.1"/>
    <property type="molecule type" value="Genomic_DNA"/>
</dbReference>
<comment type="caution">
    <text evidence="1">The sequence shown here is derived from an EMBL/GenBank/DDBJ whole genome shotgun (WGS) entry which is preliminary data.</text>
</comment>